<dbReference type="AlphaFoldDB" id="A0A811QI37"/>
<evidence type="ECO:0000313" key="2">
    <source>
        <dbReference type="EMBL" id="CAD6258039.1"/>
    </source>
</evidence>
<comment type="caution">
    <text evidence="2">The sequence shown here is derived from an EMBL/GenBank/DDBJ whole genome shotgun (WGS) entry which is preliminary data.</text>
</comment>
<dbReference type="Gene3D" id="1.20.1280.50">
    <property type="match status" value="1"/>
</dbReference>
<feature type="domain" description="F-box" evidence="1">
    <location>
        <begin position="5"/>
        <end position="40"/>
    </location>
</feature>
<dbReference type="CDD" id="cd22160">
    <property type="entry name" value="F-box_AtFBL13-like"/>
    <property type="match status" value="1"/>
</dbReference>
<dbReference type="Pfam" id="PF00646">
    <property type="entry name" value="F-box"/>
    <property type="match status" value="1"/>
</dbReference>
<keyword evidence="3" id="KW-1185">Reference proteome</keyword>
<evidence type="ECO:0000313" key="3">
    <source>
        <dbReference type="Proteomes" id="UP000604825"/>
    </source>
</evidence>
<sequence>MESGADRISDLPEDVLHHILSLLPARDAVRTCVLAQSWRNRWRSAPALRFASSTRLVGGADAFRHFVDGLLRVRDGGPLLDSCDFDLDVDQDSCDFDLDLQGNRWIRRVLELKVRELRFRVSPHYPFKLEYTPLSSQHLTSLELTGVQDNDAVLDFYECTALESLKMERSHVRSTEMQSPSLKHLSIKSCFFDDIRTWMSFPSLVSFEFINNFARAPMLETMPCLEAAKVRLDHGYDVRCKNGRLDGCGDVACRGCFYYEEGSVCLDGLAEATYLDLSAHLDMIVFYRDLKWCPAFNKLKTLVLSKWFLSTDLSALIWFLHHTPLLEKLTLEIPKEHKSLMETEGSYNALEKSIASSHLQIVEIICKDVDGIVMILCVLILTPCRSEKYQAVDDPSRLLKQSDIKTANMVYNSVILSVFPYSGHKAIVTGQIDLFTALLS</sequence>
<dbReference type="SUPFAM" id="SSF52047">
    <property type="entry name" value="RNI-like"/>
    <property type="match status" value="1"/>
</dbReference>
<dbReference type="OrthoDB" id="680662at2759"/>
<dbReference type="Proteomes" id="UP000604825">
    <property type="component" value="Unassembled WGS sequence"/>
</dbReference>
<reference evidence="2" key="1">
    <citation type="submission" date="2020-10" db="EMBL/GenBank/DDBJ databases">
        <authorList>
            <person name="Han B."/>
            <person name="Lu T."/>
            <person name="Zhao Q."/>
            <person name="Huang X."/>
            <person name="Zhao Y."/>
        </authorList>
    </citation>
    <scope>NUCLEOTIDE SEQUENCE</scope>
</reference>
<dbReference type="PROSITE" id="PS50181">
    <property type="entry name" value="FBOX"/>
    <property type="match status" value="1"/>
</dbReference>
<evidence type="ECO:0000259" key="1">
    <source>
        <dbReference type="PROSITE" id="PS50181"/>
    </source>
</evidence>
<name>A0A811QI37_9POAL</name>
<dbReference type="InterPro" id="IPR036047">
    <property type="entry name" value="F-box-like_dom_sf"/>
</dbReference>
<dbReference type="Gene3D" id="3.80.10.10">
    <property type="entry name" value="Ribonuclease Inhibitor"/>
    <property type="match status" value="1"/>
</dbReference>
<gene>
    <name evidence="2" type="ORF">NCGR_LOCUS41522</name>
</gene>
<proteinExistence type="predicted"/>
<dbReference type="InterPro" id="IPR053197">
    <property type="entry name" value="F-box_SCFL_complex_component"/>
</dbReference>
<dbReference type="SUPFAM" id="SSF81383">
    <property type="entry name" value="F-box domain"/>
    <property type="match status" value="1"/>
</dbReference>
<dbReference type="InterPro" id="IPR053781">
    <property type="entry name" value="F-box_AtFBL13-like"/>
</dbReference>
<dbReference type="EMBL" id="CAJGYO010000010">
    <property type="protein sequence ID" value="CAD6258039.1"/>
    <property type="molecule type" value="Genomic_DNA"/>
</dbReference>
<protein>
    <recommendedName>
        <fullName evidence="1">F-box domain-containing protein</fullName>
    </recommendedName>
</protein>
<dbReference type="PANTHER" id="PTHR34223">
    <property type="entry name" value="OS11G0201299 PROTEIN"/>
    <property type="match status" value="1"/>
</dbReference>
<dbReference type="PANTHER" id="PTHR34223:SF47">
    <property type="entry name" value="OS11G0207800 PROTEIN"/>
    <property type="match status" value="1"/>
</dbReference>
<accession>A0A811QI37</accession>
<organism evidence="2 3">
    <name type="scientific">Miscanthus lutarioriparius</name>
    <dbReference type="NCBI Taxonomy" id="422564"/>
    <lineage>
        <taxon>Eukaryota</taxon>
        <taxon>Viridiplantae</taxon>
        <taxon>Streptophyta</taxon>
        <taxon>Embryophyta</taxon>
        <taxon>Tracheophyta</taxon>
        <taxon>Spermatophyta</taxon>
        <taxon>Magnoliopsida</taxon>
        <taxon>Liliopsida</taxon>
        <taxon>Poales</taxon>
        <taxon>Poaceae</taxon>
        <taxon>PACMAD clade</taxon>
        <taxon>Panicoideae</taxon>
        <taxon>Andropogonodae</taxon>
        <taxon>Andropogoneae</taxon>
        <taxon>Saccharinae</taxon>
        <taxon>Miscanthus</taxon>
    </lineage>
</organism>
<dbReference type="InterPro" id="IPR032675">
    <property type="entry name" value="LRR_dom_sf"/>
</dbReference>
<dbReference type="InterPro" id="IPR001810">
    <property type="entry name" value="F-box_dom"/>
</dbReference>